<reference evidence="2" key="1">
    <citation type="submission" date="2014-12" db="EMBL/GenBank/DDBJ databases">
        <title>Insight into the proteome of Arion vulgaris.</title>
        <authorList>
            <person name="Aradska J."/>
            <person name="Bulat T."/>
            <person name="Smidak R."/>
            <person name="Sarate P."/>
            <person name="Gangsoo J."/>
            <person name="Sialana F."/>
            <person name="Bilban M."/>
            <person name="Lubec G."/>
        </authorList>
    </citation>
    <scope>NUCLEOTIDE SEQUENCE</scope>
    <source>
        <tissue evidence="2">Skin</tissue>
    </source>
</reference>
<feature type="non-terminal residue" evidence="2">
    <location>
        <position position="176"/>
    </location>
</feature>
<feature type="compositionally biased region" description="Polar residues" evidence="1">
    <location>
        <begin position="1"/>
        <end position="15"/>
    </location>
</feature>
<feature type="compositionally biased region" description="Basic residues" evidence="1">
    <location>
        <begin position="20"/>
        <end position="34"/>
    </location>
</feature>
<gene>
    <name evidence="2" type="primary">ORF8998</name>
</gene>
<organism evidence="2">
    <name type="scientific">Arion vulgaris</name>
    <dbReference type="NCBI Taxonomy" id="1028688"/>
    <lineage>
        <taxon>Eukaryota</taxon>
        <taxon>Metazoa</taxon>
        <taxon>Spiralia</taxon>
        <taxon>Lophotrochozoa</taxon>
        <taxon>Mollusca</taxon>
        <taxon>Gastropoda</taxon>
        <taxon>Heterobranchia</taxon>
        <taxon>Euthyneura</taxon>
        <taxon>Panpulmonata</taxon>
        <taxon>Eupulmonata</taxon>
        <taxon>Stylommatophora</taxon>
        <taxon>Helicina</taxon>
        <taxon>Arionoidea</taxon>
        <taxon>Arionidae</taxon>
        <taxon>Arion</taxon>
    </lineage>
</organism>
<feature type="compositionally biased region" description="Low complexity" evidence="1">
    <location>
        <begin position="143"/>
        <end position="176"/>
    </location>
</feature>
<name>A0A0B6Y2T3_9EUPU</name>
<feature type="region of interest" description="Disordered" evidence="1">
    <location>
        <begin position="1"/>
        <end position="176"/>
    </location>
</feature>
<accession>A0A0B6Y2T3</accession>
<dbReference type="EMBL" id="HACG01002970">
    <property type="protein sequence ID" value="CEK49835.1"/>
    <property type="molecule type" value="Transcribed_RNA"/>
</dbReference>
<dbReference type="AlphaFoldDB" id="A0A0B6Y2T3"/>
<evidence type="ECO:0000313" key="2">
    <source>
        <dbReference type="EMBL" id="CEK49835.1"/>
    </source>
</evidence>
<evidence type="ECO:0000256" key="1">
    <source>
        <dbReference type="SAM" id="MobiDB-lite"/>
    </source>
</evidence>
<protein>
    <submittedName>
        <fullName evidence="2">Uncharacterized protein</fullName>
    </submittedName>
</protein>
<proteinExistence type="predicted"/>
<sequence>MSSFNRLATEFSGSGESALRKTKSHPLNRVHHLSSSKSSAGQPQSDDDSRAGFQSKNDRCKSVPGPLAQPMVELSAGGSKEHSYQKACPSSPAASRINLLQKGNEDKATKCSYHAVDVAGSPKPKKTIFDGFRNTLGRKSKSSHLMSSKSTADTATTSSPPSPNKSSDSSTPSLYA</sequence>